<keyword evidence="2 4" id="KW-0863">Zinc-finger</keyword>
<evidence type="ECO:0000256" key="4">
    <source>
        <dbReference type="PROSITE-ProRule" id="PRU00322"/>
    </source>
</evidence>
<feature type="domain" description="RanBP2-type" evidence="6">
    <location>
        <begin position="5"/>
        <end position="34"/>
    </location>
</feature>
<reference evidence="8" key="1">
    <citation type="submission" date="2015-07" db="EMBL/GenBank/DDBJ databases">
        <title>Transcriptome Assembly of Anthurium amnicola.</title>
        <authorList>
            <person name="Suzuki J."/>
        </authorList>
    </citation>
    <scope>NUCLEOTIDE SEQUENCE</scope>
</reference>
<proteinExistence type="predicted"/>
<dbReference type="AlphaFoldDB" id="A0A1D1XQL8"/>
<keyword evidence="1" id="KW-0479">Metal-binding</keyword>
<name>A0A1D1XQL8_9ARAE</name>
<dbReference type="Gene3D" id="3.30.720.50">
    <property type="match status" value="1"/>
</dbReference>
<protein>
    <submittedName>
        <fullName evidence="8">RING finger protein 148</fullName>
    </submittedName>
</protein>
<dbReference type="GO" id="GO:0007219">
    <property type="term" value="P:Notch signaling pathway"/>
    <property type="evidence" value="ECO:0007669"/>
    <property type="project" value="InterPro"/>
</dbReference>
<dbReference type="GO" id="GO:0008270">
    <property type="term" value="F:zinc ion binding"/>
    <property type="evidence" value="ECO:0007669"/>
    <property type="project" value="UniProtKB-KW"/>
</dbReference>
<evidence type="ECO:0000256" key="2">
    <source>
        <dbReference type="ARBA" id="ARBA00022771"/>
    </source>
</evidence>
<evidence type="ECO:0000259" key="5">
    <source>
        <dbReference type="PROSITE" id="PS50089"/>
    </source>
</evidence>
<dbReference type="PANTHER" id="PTHR12622">
    <property type="entry name" value="DELTEX-RELATED"/>
    <property type="match status" value="1"/>
</dbReference>
<evidence type="ECO:0000259" key="6">
    <source>
        <dbReference type="PROSITE" id="PS50199"/>
    </source>
</evidence>
<evidence type="ECO:0000256" key="1">
    <source>
        <dbReference type="ARBA" id="ARBA00022723"/>
    </source>
</evidence>
<dbReference type="InterPro" id="IPR036443">
    <property type="entry name" value="Znf_RanBP2_sf"/>
</dbReference>
<evidence type="ECO:0000256" key="3">
    <source>
        <dbReference type="ARBA" id="ARBA00022833"/>
    </source>
</evidence>
<dbReference type="PROSITE" id="PS01358">
    <property type="entry name" value="ZF_RANBP2_1"/>
    <property type="match status" value="1"/>
</dbReference>
<dbReference type="SMART" id="SM00184">
    <property type="entry name" value="RING"/>
    <property type="match status" value="1"/>
</dbReference>
<dbReference type="SUPFAM" id="SSF90209">
    <property type="entry name" value="Ran binding protein zinc finger-like"/>
    <property type="match status" value="1"/>
</dbReference>
<feature type="domain" description="RING-type" evidence="5">
    <location>
        <begin position="136"/>
        <end position="185"/>
    </location>
</feature>
<keyword evidence="3" id="KW-0862">Zinc</keyword>
<dbReference type="InterPro" id="IPR013083">
    <property type="entry name" value="Znf_RING/FYVE/PHD"/>
</dbReference>
<organism evidence="8">
    <name type="scientific">Anthurium amnicola</name>
    <dbReference type="NCBI Taxonomy" id="1678845"/>
    <lineage>
        <taxon>Eukaryota</taxon>
        <taxon>Viridiplantae</taxon>
        <taxon>Streptophyta</taxon>
        <taxon>Embryophyta</taxon>
        <taxon>Tracheophyta</taxon>
        <taxon>Spermatophyta</taxon>
        <taxon>Magnoliopsida</taxon>
        <taxon>Liliopsida</taxon>
        <taxon>Araceae</taxon>
        <taxon>Pothoideae</taxon>
        <taxon>Potheae</taxon>
        <taxon>Anthurium</taxon>
    </lineage>
</organism>
<gene>
    <name evidence="8" type="primary">RNF148</name>
    <name evidence="8" type="ORF">g.6591</name>
</gene>
<dbReference type="Gene3D" id="3.30.40.10">
    <property type="entry name" value="Zinc/RING finger domain, C3HC4 (zinc finger)"/>
    <property type="match status" value="1"/>
</dbReference>
<dbReference type="InterPro" id="IPR004170">
    <property type="entry name" value="WWE_dom"/>
</dbReference>
<dbReference type="PROSITE" id="PS50199">
    <property type="entry name" value="ZF_RANBP2_2"/>
    <property type="match status" value="1"/>
</dbReference>
<sequence length="190" mass="21821">MSITNRANWSCERCTFVNEGIDLSCEMCQLTRTDAKDLPVQWEWRANPDQWIPYDLASSSELEDCYQRRKTSITPKQGYFASISDRYEVRFNYTTGRFQQHNLSSGGTRRVRRIGNDDNSILQPVAIDQVTSEDNCIICLDSFQDSGSVSPDQQVVKLPPCRGHYFHRSCVAAAIKLKDECPMCKKKLDY</sequence>
<dbReference type="InterPro" id="IPR001876">
    <property type="entry name" value="Znf_RanBP2"/>
</dbReference>
<dbReference type="SUPFAM" id="SSF57850">
    <property type="entry name" value="RING/U-box"/>
    <property type="match status" value="1"/>
</dbReference>
<dbReference type="EMBL" id="GDJX01023287">
    <property type="protein sequence ID" value="JAT44649.1"/>
    <property type="molecule type" value="Transcribed_RNA"/>
</dbReference>
<dbReference type="InterPro" id="IPR039398">
    <property type="entry name" value="Deltex_fam"/>
</dbReference>
<dbReference type="InterPro" id="IPR037197">
    <property type="entry name" value="WWE_dom_sf"/>
</dbReference>
<feature type="domain" description="WWE" evidence="7">
    <location>
        <begin position="28"/>
        <end position="113"/>
    </location>
</feature>
<dbReference type="PROSITE" id="PS50918">
    <property type="entry name" value="WWE"/>
    <property type="match status" value="1"/>
</dbReference>
<dbReference type="GO" id="GO:0016567">
    <property type="term" value="P:protein ubiquitination"/>
    <property type="evidence" value="ECO:0007669"/>
    <property type="project" value="InterPro"/>
</dbReference>
<dbReference type="Pfam" id="PF13639">
    <property type="entry name" value="zf-RING_2"/>
    <property type="match status" value="1"/>
</dbReference>
<dbReference type="PROSITE" id="PS50089">
    <property type="entry name" value="ZF_RING_2"/>
    <property type="match status" value="1"/>
</dbReference>
<dbReference type="InterPro" id="IPR001841">
    <property type="entry name" value="Znf_RING"/>
</dbReference>
<evidence type="ECO:0000259" key="7">
    <source>
        <dbReference type="PROSITE" id="PS50918"/>
    </source>
</evidence>
<dbReference type="SUPFAM" id="SSF117839">
    <property type="entry name" value="WWE domain"/>
    <property type="match status" value="1"/>
</dbReference>
<evidence type="ECO:0000313" key="8">
    <source>
        <dbReference type="EMBL" id="JAT44649.1"/>
    </source>
</evidence>
<dbReference type="Pfam" id="PF02825">
    <property type="entry name" value="WWE"/>
    <property type="match status" value="1"/>
</dbReference>
<accession>A0A1D1XQL8</accession>